<evidence type="ECO:0000256" key="7">
    <source>
        <dbReference type="RuleBase" id="RU363032"/>
    </source>
</evidence>
<dbReference type="InterPro" id="IPR050366">
    <property type="entry name" value="BP-dependent_transpt_permease"/>
</dbReference>
<gene>
    <name evidence="9" type="ORF">C1I92_01910</name>
</gene>
<keyword evidence="10" id="KW-1185">Reference proteome</keyword>
<dbReference type="PANTHER" id="PTHR43386:SF1">
    <property type="entry name" value="D,D-DIPEPTIDE TRANSPORT SYSTEM PERMEASE PROTEIN DDPC-RELATED"/>
    <property type="match status" value="1"/>
</dbReference>
<dbReference type="InterPro" id="IPR025966">
    <property type="entry name" value="OppC_N"/>
</dbReference>
<dbReference type="GO" id="GO:0005886">
    <property type="term" value="C:plasma membrane"/>
    <property type="evidence" value="ECO:0007669"/>
    <property type="project" value="UniProtKB-SubCell"/>
</dbReference>
<dbReference type="InterPro" id="IPR035906">
    <property type="entry name" value="MetI-like_sf"/>
</dbReference>
<dbReference type="SUPFAM" id="SSF161098">
    <property type="entry name" value="MetI-like"/>
    <property type="match status" value="1"/>
</dbReference>
<evidence type="ECO:0000256" key="5">
    <source>
        <dbReference type="ARBA" id="ARBA00022989"/>
    </source>
</evidence>
<feature type="transmembrane region" description="Helical" evidence="7">
    <location>
        <begin position="130"/>
        <end position="151"/>
    </location>
</feature>
<organism evidence="9 10">
    <name type="scientific">Jiangella anatolica</name>
    <dbReference type="NCBI Taxonomy" id="2670374"/>
    <lineage>
        <taxon>Bacteria</taxon>
        <taxon>Bacillati</taxon>
        <taxon>Actinomycetota</taxon>
        <taxon>Actinomycetes</taxon>
        <taxon>Jiangellales</taxon>
        <taxon>Jiangellaceae</taxon>
        <taxon>Jiangella</taxon>
    </lineage>
</organism>
<evidence type="ECO:0000256" key="3">
    <source>
        <dbReference type="ARBA" id="ARBA00022475"/>
    </source>
</evidence>
<dbReference type="Pfam" id="PF12911">
    <property type="entry name" value="OppC_N"/>
    <property type="match status" value="1"/>
</dbReference>
<accession>A0A2W2BF92</accession>
<dbReference type="GO" id="GO:0071916">
    <property type="term" value="F:dipeptide transmembrane transporter activity"/>
    <property type="evidence" value="ECO:0007669"/>
    <property type="project" value="TreeGrafter"/>
</dbReference>
<evidence type="ECO:0000256" key="6">
    <source>
        <dbReference type="ARBA" id="ARBA00023136"/>
    </source>
</evidence>
<comment type="similarity">
    <text evidence="7">Belongs to the binding-protein-dependent transport system permease family.</text>
</comment>
<feature type="transmembrane region" description="Helical" evidence="7">
    <location>
        <begin position="265"/>
        <end position="290"/>
    </location>
</feature>
<evidence type="ECO:0000256" key="4">
    <source>
        <dbReference type="ARBA" id="ARBA00022692"/>
    </source>
</evidence>
<dbReference type="AlphaFoldDB" id="A0A2W2BF92"/>
<evidence type="ECO:0000256" key="2">
    <source>
        <dbReference type="ARBA" id="ARBA00022448"/>
    </source>
</evidence>
<keyword evidence="2 7" id="KW-0813">Transport</keyword>
<feature type="transmembrane region" description="Helical" evidence="7">
    <location>
        <begin position="213"/>
        <end position="238"/>
    </location>
</feature>
<feature type="transmembrane region" description="Helical" evidence="7">
    <location>
        <begin position="38"/>
        <end position="57"/>
    </location>
</feature>
<keyword evidence="4 7" id="KW-0812">Transmembrane</keyword>
<keyword evidence="5 7" id="KW-1133">Transmembrane helix</keyword>
<protein>
    <submittedName>
        <fullName evidence="9">Peptide ABC transporter permease</fullName>
    </submittedName>
</protein>
<comment type="caution">
    <text evidence="9">The sequence shown here is derived from an EMBL/GenBank/DDBJ whole genome shotgun (WGS) entry which is preliminary data.</text>
</comment>
<evidence type="ECO:0000256" key="1">
    <source>
        <dbReference type="ARBA" id="ARBA00004651"/>
    </source>
</evidence>
<dbReference type="CDD" id="cd06261">
    <property type="entry name" value="TM_PBP2"/>
    <property type="match status" value="1"/>
</dbReference>
<evidence type="ECO:0000313" key="9">
    <source>
        <dbReference type="EMBL" id="PZF86271.1"/>
    </source>
</evidence>
<feature type="domain" description="ABC transmembrane type-1" evidence="8">
    <location>
        <begin position="99"/>
        <end position="287"/>
    </location>
</feature>
<proteinExistence type="inferred from homology"/>
<feature type="transmembrane region" description="Helical" evidence="7">
    <location>
        <begin position="157"/>
        <end position="178"/>
    </location>
</feature>
<dbReference type="InterPro" id="IPR000515">
    <property type="entry name" value="MetI-like"/>
</dbReference>
<keyword evidence="6 7" id="KW-0472">Membrane</keyword>
<evidence type="ECO:0000259" key="8">
    <source>
        <dbReference type="PROSITE" id="PS50928"/>
    </source>
</evidence>
<feature type="transmembrane region" description="Helical" evidence="7">
    <location>
        <begin position="98"/>
        <end position="123"/>
    </location>
</feature>
<sequence length="338" mass="36210">MTILGTDTAVADASPAPAAVRSPRRIGRRLLANAKVRIGLTIVAVFWLLAIVGAWLAPHDPNELSPDTLQGPSAGHWLGTTTTGQDIASQLLAGTRPVMLVAFGSGAIATVIAMVVGVAGGFLSGWAEEVLSMLTNIFLVLPAVPLMIIVASQLPQVGSWAVALVIALTGWAWGARILRAQTLSLRARDFVQAARANGESTRRIVFFEIIPNLATVIATSLVMTTLFALLAVVTLSFIGVTSLSDWNWGTVLYWAQTQQALQRGLWWWFIPPGLCIAILGMALALINFGIDEYANPRLRIGSVGAARLRRQGIRPRVGFTPVRRTAPARDPLDERRAG</sequence>
<keyword evidence="3" id="KW-1003">Cell membrane</keyword>
<name>A0A2W2BF92_9ACTN</name>
<dbReference type="EMBL" id="POTW01000003">
    <property type="protein sequence ID" value="PZF86271.1"/>
    <property type="molecule type" value="Genomic_DNA"/>
</dbReference>
<dbReference type="Gene3D" id="1.10.3720.10">
    <property type="entry name" value="MetI-like"/>
    <property type="match status" value="1"/>
</dbReference>
<evidence type="ECO:0000313" key="10">
    <source>
        <dbReference type="Proteomes" id="UP000248764"/>
    </source>
</evidence>
<dbReference type="RefSeq" id="WP_111252963.1">
    <property type="nucleotide sequence ID" value="NZ_POTW01000003.1"/>
</dbReference>
<dbReference type="PROSITE" id="PS50928">
    <property type="entry name" value="ABC_TM1"/>
    <property type="match status" value="1"/>
</dbReference>
<comment type="subcellular location">
    <subcellularLocation>
        <location evidence="1 7">Cell membrane</location>
        <topology evidence="1 7">Multi-pass membrane protein</topology>
    </subcellularLocation>
</comment>
<dbReference type="Proteomes" id="UP000248764">
    <property type="component" value="Unassembled WGS sequence"/>
</dbReference>
<dbReference type="PANTHER" id="PTHR43386">
    <property type="entry name" value="OLIGOPEPTIDE TRANSPORT SYSTEM PERMEASE PROTEIN APPC"/>
    <property type="match status" value="1"/>
</dbReference>
<reference evidence="9 10" key="1">
    <citation type="submission" date="2018-01" db="EMBL/GenBank/DDBJ databases">
        <title>Draft genome sequence of Jiangella sp. GTF31.</title>
        <authorList>
            <person name="Sahin N."/>
            <person name="Ay H."/>
            <person name="Saygin H."/>
        </authorList>
    </citation>
    <scope>NUCLEOTIDE SEQUENCE [LARGE SCALE GENOMIC DNA]</scope>
    <source>
        <strain evidence="9 10">GTF31</strain>
    </source>
</reference>
<dbReference type="Pfam" id="PF00528">
    <property type="entry name" value="BPD_transp_1"/>
    <property type="match status" value="1"/>
</dbReference>